<dbReference type="Proteomes" id="UP000244441">
    <property type="component" value="Chromosome"/>
</dbReference>
<keyword evidence="2" id="KW-1185">Reference proteome</keyword>
<dbReference type="KEGG" id="cate:C2869_16255"/>
<dbReference type="AlphaFoldDB" id="A0A2S0VUW0"/>
<sequence length="107" mass="12586">MEFFGSQRPYWPELFSIYLGETKTVRFYERHRPLKKDNHHIDVVVTYTDGLLIFDANPYNYKIQNWGLWLPLSLRKYQTFANQSTGNNFSVSNVKGIVISILNPTLI</sequence>
<accession>A0A2S0VUW0</accession>
<evidence type="ECO:0000313" key="2">
    <source>
        <dbReference type="Proteomes" id="UP000244441"/>
    </source>
</evidence>
<dbReference type="EMBL" id="CP026604">
    <property type="protein sequence ID" value="AWB67880.1"/>
    <property type="molecule type" value="Genomic_DNA"/>
</dbReference>
<gene>
    <name evidence="1" type="ORF">C2869_16255</name>
</gene>
<proteinExistence type="predicted"/>
<organism evidence="1 2">
    <name type="scientific">Saccharobesus litoralis</name>
    <dbReference type="NCBI Taxonomy" id="2172099"/>
    <lineage>
        <taxon>Bacteria</taxon>
        <taxon>Pseudomonadati</taxon>
        <taxon>Pseudomonadota</taxon>
        <taxon>Gammaproteobacteria</taxon>
        <taxon>Alteromonadales</taxon>
        <taxon>Alteromonadaceae</taxon>
        <taxon>Saccharobesus</taxon>
    </lineage>
</organism>
<name>A0A2S0VUW0_9ALTE</name>
<evidence type="ECO:0000313" key="1">
    <source>
        <dbReference type="EMBL" id="AWB67880.1"/>
    </source>
</evidence>
<protein>
    <submittedName>
        <fullName evidence="1">Uncharacterized protein</fullName>
    </submittedName>
</protein>
<reference evidence="1 2" key="1">
    <citation type="submission" date="2018-01" db="EMBL/GenBank/DDBJ databases">
        <title>Genome sequence of a Cantenovulum-like bacteria.</title>
        <authorList>
            <person name="Tan W.R."/>
            <person name="Lau N.-S."/>
            <person name="Go F."/>
            <person name="Amirul A.-A.A."/>
        </authorList>
    </citation>
    <scope>NUCLEOTIDE SEQUENCE [LARGE SCALE GENOMIC DNA]</scope>
    <source>
        <strain evidence="1 2">CCB-QB4</strain>
    </source>
</reference>